<reference evidence="2 3" key="3">
    <citation type="journal article" date="2022" name="Int. J. Syst. Evol. Microbiol.">
        <title>Strains of Bradyrhizobium barranii sp. nov. associated with legumes native to Canada are symbionts of soybeans and belong to different subspecies (subsp. barranii subsp. nov. and subsp. apii subsp. nov.) and symbiovars (sv. glycinearum and sv. septentrionale).</title>
        <authorList>
            <person name="Bromfield E.S.P."/>
            <person name="Cloutier S."/>
            <person name="Wasai-Hara S."/>
            <person name="Minamisawa K."/>
        </authorList>
    </citation>
    <scope>NUCLEOTIDE SEQUENCE [LARGE SCALE GENOMIC DNA]</scope>
    <source>
        <strain evidence="2 3">323S2</strain>
        <plasmid evidence="3">pBb323S2c</plasmid>
    </source>
</reference>
<proteinExistence type="predicted"/>
<sequence>MALQRFDPPGFLDDFGPAQRDAWHQFISDAMNSAQEGSGDPLDSPRAQFFNAAKVEPGPNPAFEDVKWTAFPRIVQISSGSDMERWRSADASRDVQDEYCEWSVTRQSGTNKITRVTFTCEGPEYWRFLAATDPARTLALYKQHVDASATQADLFTPSGAYILRNRFNNSTSNGAMHLVQRNNTLGAEIEIAGAATVTRLRAADGSPMVDTLELIRCGRYGAEQRHSDPFIGARVNFHARSKADVTVANPVGIYFGDLDTQEWETPDGSDPAAFWKYTRGNPERPVRAVIEVPSDRGYVLGDVLIDGRAIQFGGQIADRIQMTIRALATRIGQSTAQPVRGCVGDGAGAAGGLGGPLSVSAVLSAGNTRGRL</sequence>
<organism evidence="1">
    <name type="scientific">Bradyrhizobium barranii subsp. barranii</name>
    <dbReference type="NCBI Taxonomy" id="2823807"/>
    <lineage>
        <taxon>Bacteria</taxon>
        <taxon>Pseudomonadati</taxon>
        <taxon>Pseudomonadota</taxon>
        <taxon>Alphaproteobacteria</taxon>
        <taxon>Hyphomicrobiales</taxon>
        <taxon>Nitrobacteraceae</taxon>
        <taxon>Bradyrhizobium</taxon>
        <taxon>Bradyrhizobium barranii</taxon>
    </lineage>
</organism>
<geneLocation type="plasmid" evidence="2 3">
    <name>pBb323S2c</name>
</geneLocation>
<dbReference type="Proteomes" id="UP000564836">
    <property type="component" value="Plasmid pBb323S2c"/>
</dbReference>
<dbReference type="RefSeq" id="WP_166354666.1">
    <property type="nucleotide sequence ID" value="NZ_CP049702.1"/>
</dbReference>
<gene>
    <name evidence="2" type="ORF">G6321_00003225</name>
    <name evidence="1" type="ORF">G6321_54970</name>
</gene>
<dbReference type="EMBL" id="JACBFH010000005">
    <property type="protein sequence ID" value="NYY96983.1"/>
    <property type="molecule type" value="Genomic_DNA"/>
</dbReference>
<protein>
    <submittedName>
        <fullName evidence="1">Uncharacterized protein</fullName>
    </submittedName>
</protein>
<dbReference type="AlphaFoldDB" id="A0A7Z0QLY2"/>
<dbReference type="EMBL" id="CP088279">
    <property type="protein sequence ID" value="UGX89811.1"/>
    <property type="molecule type" value="Genomic_DNA"/>
</dbReference>
<evidence type="ECO:0000313" key="2">
    <source>
        <dbReference type="EMBL" id="UGX89811.1"/>
    </source>
</evidence>
<reference evidence="2 3" key="1">
    <citation type="journal article" date="2017" name="Syst. Appl. Microbiol.">
        <title>Soybeans inoculated with root zone soils of Canadian native legumes harbour diverse and novel Bradyrhizobium spp. that possess agricultural potential.</title>
        <authorList>
            <person name="Bromfield E.S.P."/>
            <person name="Cloutier S."/>
            <person name="Tambong J.T."/>
            <person name="Tran Thi T.V."/>
        </authorList>
    </citation>
    <scope>NUCLEOTIDE SEQUENCE [LARGE SCALE GENOMIC DNA]</scope>
    <source>
        <strain evidence="2 3">323S2</strain>
    </source>
</reference>
<evidence type="ECO:0000313" key="3">
    <source>
        <dbReference type="Proteomes" id="UP000564836"/>
    </source>
</evidence>
<accession>A0A7Z0QLY2</accession>
<name>A0A7Z0QLY2_9BRAD</name>
<keyword evidence="2" id="KW-0614">Plasmid</keyword>
<reference evidence="1" key="2">
    <citation type="submission" date="2020-06" db="EMBL/GenBank/DDBJ databases">
        <title>Whole Genome Sequence of Bradyrhizobium sp. Strain 323S2.</title>
        <authorList>
            <person name="Bromfield E.S.P."/>
        </authorList>
    </citation>
    <scope>NUCLEOTIDE SEQUENCE [LARGE SCALE GENOMIC DNA]</scope>
    <source>
        <strain evidence="1">323S2</strain>
    </source>
</reference>
<evidence type="ECO:0000313" key="1">
    <source>
        <dbReference type="EMBL" id="NYY96983.1"/>
    </source>
</evidence>